<feature type="compositionally biased region" description="Basic and acidic residues" evidence="1">
    <location>
        <begin position="153"/>
        <end position="164"/>
    </location>
</feature>
<comment type="caution">
    <text evidence="2">The sequence shown here is derived from an EMBL/GenBank/DDBJ whole genome shotgun (WGS) entry which is preliminary data.</text>
</comment>
<name>A0A8H6ZUN4_PLEOS</name>
<evidence type="ECO:0000256" key="1">
    <source>
        <dbReference type="SAM" id="MobiDB-lite"/>
    </source>
</evidence>
<dbReference type="GeneID" id="59376847"/>
<dbReference type="Gene3D" id="3.60.130.30">
    <property type="match status" value="1"/>
</dbReference>
<feature type="compositionally biased region" description="Basic and acidic residues" evidence="1">
    <location>
        <begin position="33"/>
        <end position="42"/>
    </location>
</feature>
<feature type="region of interest" description="Disordered" evidence="1">
    <location>
        <begin position="72"/>
        <end position="164"/>
    </location>
</feature>
<dbReference type="Proteomes" id="UP000623687">
    <property type="component" value="Unassembled WGS sequence"/>
</dbReference>
<evidence type="ECO:0000313" key="2">
    <source>
        <dbReference type="EMBL" id="KAF7427813.1"/>
    </source>
</evidence>
<feature type="compositionally biased region" description="Basic and acidic residues" evidence="1">
    <location>
        <begin position="133"/>
        <end position="142"/>
    </location>
</feature>
<proteinExistence type="predicted"/>
<feature type="compositionally biased region" description="Polar residues" evidence="1">
    <location>
        <begin position="9"/>
        <end position="25"/>
    </location>
</feature>
<reference evidence="2" key="1">
    <citation type="submission" date="2019-07" db="EMBL/GenBank/DDBJ databases">
        <authorList>
            <person name="Palmer J.M."/>
        </authorList>
    </citation>
    <scope>NUCLEOTIDE SEQUENCE</scope>
    <source>
        <strain evidence="2">PC9</strain>
    </source>
</reference>
<dbReference type="RefSeq" id="XP_036630185.1">
    <property type="nucleotide sequence ID" value="XM_036776565.1"/>
</dbReference>
<sequence>MGCGAFNAHPSNGQQSSDFTATGETSKSKSHPRTKDLKKTTLLEMRSLRCGKEFSPYSSGVDFAQVMESTHSQADAYGSDSEGPTPLPSQRSNAETALQLVEGGAGGIHGPPFSQHVDAGTGVTSSHPAFQQAEEKAERVEEGPQPPTHPAKHAPDGSNGRRESVAKMSYKAYKRNLAREAKYQRIGRRAAARTKALLSQSAPLQGSGLKTEELPAARGGYTARNPPQGPGTLHCLGLEELLAQGFSLVEWDGRTPRPITDSAGRVFAVLAGRPNDKSFDRDCLAAYSSMESELQSFELQDRERRHRRGNFPALAAGVSYGNGQTAPSRLVSGESGPHAEGLDRLLKHSAFQRLASYADSTFQLWAPRLHAHYVNYVDTMYQALPHLRRNFAKSVFPCATFNFGPKVQTFKHRDTKNLAYGWCAITALGKFDPKKGGHLALWEARMVLEFPPNSTIL</sequence>
<dbReference type="OrthoDB" id="3020801at2759"/>
<keyword evidence="3" id="KW-1185">Reference proteome</keyword>
<gene>
    <name evidence="2" type="ORF">PC9H_007029</name>
</gene>
<dbReference type="VEuPathDB" id="FungiDB:PC9H_007029"/>
<accession>A0A8H6ZUN4</accession>
<protein>
    <submittedName>
        <fullName evidence="2">Uncharacterized protein</fullName>
    </submittedName>
</protein>
<organism evidence="2 3">
    <name type="scientific">Pleurotus ostreatus</name>
    <name type="common">Oyster mushroom</name>
    <name type="synonym">White-rot fungus</name>
    <dbReference type="NCBI Taxonomy" id="5322"/>
    <lineage>
        <taxon>Eukaryota</taxon>
        <taxon>Fungi</taxon>
        <taxon>Dikarya</taxon>
        <taxon>Basidiomycota</taxon>
        <taxon>Agaricomycotina</taxon>
        <taxon>Agaricomycetes</taxon>
        <taxon>Agaricomycetidae</taxon>
        <taxon>Agaricales</taxon>
        <taxon>Pleurotineae</taxon>
        <taxon>Pleurotaceae</taxon>
        <taxon>Pleurotus</taxon>
    </lineage>
</organism>
<dbReference type="EMBL" id="JACETU010000005">
    <property type="protein sequence ID" value="KAF7427813.1"/>
    <property type="molecule type" value="Genomic_DNA"/>
</dbReference>
<evidence type="ECO:0000313" key="3">
    <source>
        <dbReference type="Proteomes" id="UP000623687"/>
    </source>
</evidence>
<feature type="region of interest" description="Disordered" evidence="1">
    <location>
        <begin position="1"/>
        <end position="42"/>
    </location>
</feature>
<dbReference type="AlphaFoldDB" id="A0A8H6ZUN4"/>